<evidence type="ECO:0000313" key="6">
    <source>
        <dbReference type="Proteomes" id="UP000229278"/>
    </source>
</evidence>
<keyword evidence="3 4" id="KW-0472">Membrane</keyword>
<evidence type="ECO:0000256" key="1">
    <source>
        <dbReference type="ARBA" id="ARBA00022475"/>
    </source>
</evidence>
<dbReference type="NCBIfam" id="NF001246">
    <property type="entry name" value="PRK00218.1-2"/>
    <property type="match status" value="1"/>
</dbReference>
<evidence type="ECO:0000313" key="5">
    <source>
        <dbReference type="EMBL" id="PIE83211.1"/>
    </source>
</evidence>
<dbReference type="AlphaFoldDB" id="A0A2G6PF72"/>
<dbReference type="InterPro" id="IPR007451">
    <property type="entry name" value="HflD"/>
</dbReference>
<dbReference type="SUPFAM" id="SSF101322">
    <property type="entry name" value="YcfC-like"/>
    <property type="match status" value="1"/>
</dbReference>
<dbReference type="EMBL" id="PDTV01000006">
    <property type="protein sequence ID" value="PIE83211.1"/>
    <property type="molecule type" value="Genomic_DNA"/>
</dbReference>
<evidence type="ECO:0000256" key="4">
    <source>
        <dbReference type="HAMAP-Rule" id="MF_00695"/>
    </source>
</evidence>
<keyword evidence="1 4" id="KW-1003">Cell membrane</keyword>
<dbReference type="PANTHER" id="PTHR38100">
    <property type="entry name" value="HIGH FREQUENCY LYSOGENIZATION PROTEIN HFLD"/>
    <property type="match status" value="1"/>
</dbReference>
<sequence length="205" mass="22911">MPQTDYDRVIALAGLVQATSLVRDIAQRGLADAADIETCLTSLVQVDAATSAHVYGDIAKLRTGLQRLAQQLENPRDTELTHYVITLLSLERKLTRRDDLLAIIRNGIQGIMVNLAYFSINHSNTIARFADIYLKTISTLSPRIMVKGSPDHLSNTENTNQIRALLLAGIRAAMLWRQSGGSRLTLLLRRNPLLRECQRLQIERP</sequence>
<organism evidence="5 6">
    <name type="scientific">Candidatus Contendibacter odensensis</name>
    <dbReference type="NCBI Taxonomy" id="1400860"/>
    <lineage>
        <taxon>Bacteria</taxon>
        <taxon>Pseudomonadati</taxon>
        <taxon>Pseudomonadota</taxon>
        <taxon>Gammaproteobacteria</taxon>
        <taxon>Candidatus Competibacteraceae</taxon>
        <taxon>Candidatus Contendibacter</taxon>
    </lineage>
</organism>
<comment type="subcellular location">
    <subcellularLocation>
        <location evidence="4">Cytoplasm</location>
    </subcellularLocation>
    <subcellularLocation>
        <location evidence="4">Cell membrane</location>
        <topology evidence="4">Peripheral membrane protein</topology>
        <orientation evidence="4">Cytoplasmic side</orientation>
    </subcellularLocation>
</comment>
<proteinExistence type="inferred from homology"/>
<accession>A0A2G6PF72</accession>
<dbReference type="Pfam" id="PF04356">
    <property type="entry name" value="DUF489"/>
    <property type="match status" value="1"/>
</dbReference>
<dbReference type="GO" id="GO:0005737">
    <property type="term" value="C:cytoplasm"/>
    <property type="evidence" value="ECO:0007669"/>
    <property type="project" value="UniProtKB-SubCell"/>
</dbReference>
<dbReference type="Gene3D" id="1.10.3890.10">
    <property type="entry name" value="HflD-like"/>
    <property type="match status" value="1"/>
</dbReference>
<comment type="similarity">
    <text evidence="4">Belongs to the HflD family.</text>
</comment>
<comment type="caution">
    <text evidence="5">The sequence shown here is derived from an EMBL/GenBank/DDBJ whole genome shotgun (WGS) entry which is preliminary data.</text>
</comment>
<dbReference type="GO" id="GO:0005886">
    <property type="term" value="C:plasma membrane"/>
    <property type="evidence" value="ECO:0007669"/>
    <property type="project" value="UniProtKB-SubCell"/>
</dbReference>
<dbReference type="Proteomes" id="UP000229278">
    <property type="component" value="Unassembled WGS sequence"/>
</dbReference>
<keyword evidence="2 4" id="KW-0963">Cytoplasm</keyword>
<dbReference type="HAMAP" id="MF_00695">
    <property type="entry name" value="HflD_protein"/>
    <property type="match status" value="1"/>
</dbReference>
<reference evidence="5 6" key="1">
    <citation type="submission" date="2017-10" db="EMBL/GenBank/DDBJ databases">
        <title>Novel microbial diversity and functional potential in the marine mammal oral microbiome.</title>
        <authorList>
            <person name="Dudek N.K."/>
            <person name="Sun C.L."/>
            <person name="Burstein D."/>
            <person name="Kantor R.S."/>
            <person name="Aliaga Goltsman D.S."/>
            <person name="Bik E.M."/>
            <person name="Thomas B.C."/>
            <person name="Banfield J.F."/>
            <person name="Relman D.A."/>
        </authorList>
    </citation>
    <scope>NUCLEOTIDE SEQUENCE [LARGE SCALE GENOMIC DNA]</scope>
    <source>
        <strain evidence="5">DOLJORAL78_50_517</strain>
    </source>
</reference>
<dbReference type="PANTHER" id="PTHR38100:SF1">
    <property type="entry name" value="HIGH FREQUENCY LYSOGENIZATION PROTEIN HFLD"/>
    <property type="match status" value="1"/>
</dbReference>
<evidence type="ECO:0000256" key="3">
    <source>
        <dbReference type="ARBA" id="ARBA00023136"/>
    </source>
</evidence>
<protein>
    <recommendedName>
        <fullName evidence="4">High frequency lysogenization protein HflD homolog</fullName>
    </recommendedName>
</protein>
<gene>
    <name evidence="4" type="primary">hflD</name>
    <name evidence="5" type="ORF">CSA09_02710</name>
</gene>
<evidence type="ECO:0000256" key="2">
    <source>
        <dbReference type="ARBA" id="ARBA00022490"/>
    </source>
</evidence>
<name>A0A2G6PF72_9GAMM</name>
<dbReference type="InterPro" id="IPR035932">
    <property type="entry name" value="HflD-like_sf"/>
</dbReference>